<comment type="caution">
    <text evidence="4">The sequence shown here is derived from an EMBL/GenBank/DDBJ whole genome shotgun (WGS) entry which is preliminary data.</text>
</comment>
<dbReference type="InterPro" id="IPR011045">
    <property type="entry name" value="N2O_reductase_N"/>
</dbReference>
<dbReference type="SUPFAM" id="SSF50974">
    <property type="entry name" value="Nitrous oxide reductase, N-terminal domain"/>
    <property type="match status" value="1"/>
</dbReference>
<feature type="chain" id="PRO_5019550369" description="YNCE-like beta-propeller domain-containing protein" evidence="2">
    <location>
        <begin position="28"/>
        <end position="469"/>
    </location>
</feature>
<dbReference type="EMBL" id="QYUR01000008">
    <property type="protein sequence ID" value="RJG08853.1"/>
    <property type="molecule type" value="Genomic_DNA"/>
</dbReference>
<evidence type="ECO:0000313" key="5">
    <source>
        <dbReference type="Proteomes" id="UP000284021"/>
    </source>
</evidence>
<keyword evidence="5" id="KW-1185">Reference proteome</keyword>
<sequence>MENVMKTPLSAVALSLTFTLGTHLALAAPSPTDRVYTADQNTNTVSVINPASNTLLGQIRLGNQRPDILSPLYKGEINVHGLGFSPDHKTLIAISNGSNSVAFIDTATNKVKGITYVGRSPHEGFFSADGKEVWVVVRGENYISVIDPTTFKETRRIETAAGPGMVLFHPNGKLAFVVHSFTAEVDVIDVATHKVIKRIPVVSPFSPFLQFTPNAKELWMTHKDVGKVTRIDLESLEVKSVFDTGFITNHIGFAKTAQGTRAYVTLGGDNLVKVYSMDDTPKLLTSITVGALPHGIWPSDDGTRMYVGLENGDAVDVIDTANDQVIARVPAGQAPQALVYVSNAVSTGDGTANLVARVNDEPLNVALKASTGDGKGFVVARNLGVVDSLEVSLFKLKPQTLYSLYMSGQDRPLASFKTNPAGAANSTVIGPLRTVISAQSKQPATAATLMIMEGEGAMNSSKVVLSSGR</sequence>
<gene>
    <name evidence="4" type="ORF">D3879_23650</name>
</gene>
<keyword evidence="1 2" id="KW-0732">Signal</keyword>
<protein>
    <recommendedName>
        <fullName evidence="3">YNCE-like beta-propeller domain-containing protein</fullName>
    </recommendedName>
</protein>
<dbReference type="InterPro" id="IPR051200">
    <property type="entry name" value="Host-pathogen_enzymatic-act"/>
</dbReference>
<evidence type="ECO:0000256" key="1">
    <source>
        <dbReference type="ARBA" id="ARBA00022729"/>
    </source>
</evidence>
<dbReference type="OrthoDB" id="145213at2"/>
<reference evidence="4 5" key="1">
    <citation type="submission" date="2018-09" db="EMBL/GenBank/DDBJ databases">
        <authorList>
            <person name="Zhu H."/>
        </authorList>
    </citation>
    <scope>NUCLEOTIDE SEQUENCE [LARGE SCALE GENOMIC DNA]</scope>
    <source>
        <strain evidence="4 5">K1S02-6</strain>
    </source>
</reference>
<dbReference type="Pfam" id="PF21783">
    <property type="entry name" value="YNCE"/>
    <property type="match status" value="1"/>
</dbReference>
<dbReference type="InterPro" id="IPR048433">
    <property type="entry name" value="YNCE-like_beta-prop"/>
</dbReference>
<feature type="signal peptide" evidence="2">
    <location>
        <begin position="1"/>
        <end position="27"/>
    </location>
</feature>
<accession>A0A418X910</accession>
<dbReference type="Proteomes" id="UP000284021">
    <property type="component" value="Unassembled WGS sequence"/>
</dbReference>
<dbReference type="InterPro" id="IPR011964">
    <property type="entry name" value="YVTN_b-propeller_repeat"/>
</dbReference>
<name>A0A418X910_9PSED</name>
<dbReference type="InterPro" id="IPR015943">
    <property type="entry name" value="WD40/YVTN_repeat-like_dom_sf"/>
</dbReference>
<dbReference type="Gene3D" id="2.130.10.10">
    <property type="entry name" value="YVTN repeat-like/Quinoprotein amine dehydrogenase"/>
    <property type="match status" value="2"/>
</dbReference>
<organism evidence="4 5">
    <name type="scientific">Pseudomonas cavernicola</name>
    <dbReference type="NCBI Taxonomy" id="2320866"/>
    <lineage>
        <taxon>Bacteria</taxon>
        <taxon>Pseudomonadati</taxon>
        <taxon>Pseudomonadota</taxon>
        <taxon>Gammaproteobacteria</taxon>
        <taxon>Pseudomonadales</taxon>
        <taxon>Pseudomonadaceae</taxon>
        <taxon>Pseudomonas</taxon>
    </lineage>
</organism>
<dbReference type="PANTHER" id="PTHR47197:SF3">
    <property type="entry name" value="DIHYDRO-HEME D1 DEHYDROGENASE"/>
    <property type="match status" value="1"/>
</dbReference>
<evidence type="ECO:0000313" key="4">
    <source>
        <dbReference type="EMBL" id="RJG08853.1"/>
    </source>
</evidence>
<dbReference type="NCBIfam" id="TIGR02276">
    <property type="entry name" value="beta_rpt_yvtn"/>
    <property type="match status" value="1"/>
</dbReference>
<dbReference type="PANTHER" id="PTHR47197">
    <property type="entry name" value="PROTEIN NIRF"/>
    <property type="match status" value="1"/>
</dbReference>
<evidence type="ECO:0000259" key="3">
    <source>
        <dbReference type="Pfam" id="PF21783"/>
    </source>
</evidence>
<proteinExistence type="predicted"/>
<feature type="domain" description="YNCE-like beta-propeller" evidence="3">
    <location>
        <begin position="126"/>
        <end position="322"/>
    </location>
</feature>
<evidence type="ECO:0000256" key="2">
    <source>
        <dbReference type="SAM" id="SignalP"/>
    </source>
</evidence>
<dbReference type="AlphaFoldDB" id="A0A418X910"/>